<evidence type="ECO:0000313" key="2">
    <source>
        <dbReference type="EMBL" id="RDS81955.1"/>
    </source>
</evidence>
<sequence length="138" mass="15199">MQDQNALTSGIDHLGLAVSDLELTCGFFVECLGWKVVGERPDYPAKFVSDGHGLLTLWQVDKSGGYTTFDRRKNVGLHHVAFKVESLAKLESLYERVSNWPGVVVEFAPQPVRSGPKMHCIVREPGGLRIEFACTPAA</sequence>
<dbReference type="Pfam" id="PF00903">
    <property type="entry name" value="Glyoxalase"/>
    <property type="match status" value="1"/>
</dbReference>
<proteinExistence type="predicted"/>
<comment type="caution">
    <text evidence="2">The sequence shown here is derived from an EMBL/GenBank/DDBJ whole genome shotgun (WGS) entry which is preliminary data.</text>
</comment>
<dbReference type="RefSeq" id="WP_115479110.1">
    <property type="nucleotide sequence ID" value="NZ_QRBF01000006.1"/>
</dbReference>
<accession>A0A370X153</accession>
<gene>
    <name evidence="2" type="ORF">DWU99_16195</name>
</gene>
<name>A0A370X153_9GAMM</name>
<dbReference type="Gene3D" id="3.10.180.10">
    <property type="entry name" value="2,3-Dihydroxybiphenyl 1,2-Dioxygenase, domain 1"/>
    <property type="match status" value="1"/>
</dbReference>
<keyword evidence="3" id="KW-1185">Reference proteome</keyword>
<dbReference type="OrthoDB" id="2613830at2"/>
<dbReference type="EMBL" id="QRBF01000006">
    <property type="protein sequence ID" value="RDS81955.1"/>
    <property type="molecule type" value="Genomic_DNA"/>
</dbReference>
<dbReference type="SUPFAM" id="SSF54593">
    <property type="entry name" value="Glyoxalase/Bleomycin resistance protein/Dihydroxybiphenyl dioxygenase"/>
    <property type="match status" value="1"/>
</dbReference>
<dbReference type="InterPro" id="IPR029068">
    <property type="entry name" value="Glyas_Bleomycin-R_OHBP_Dase"/>
</dbReference>
<dbReference type="InterPro" id="IPR004360">
    <property type="entry name" value="Glyas_Fos-R_dOase_dom"/>
</dbReference>
<evidence type="ECO:0000259" key="1">
    <source>
        <dbReference type="PROSITE" id="PS51819"/>
    </source>
</evidence>
<dbReference type="InterPro" id="IPR037523">
    <property type="entry name" value="VOC_core"/>
</dbReference>
<protein>
    <recommendedName>
        <fullName evidence="1">VOC domain-containing protein</fullName>
    </recommendedName>
</protein>
<organism evidence="2 3">
    <name type="scientific">Dyella psychrodurans</name>
    <dbReference type="NCBI Taxonomy" id="1927960"/>
    <lineage>
        <taxon>Bacteria</taxon>
        <taxon>Pseudomonadati</taxon>
        <taxon>Pseudomonadota</taxon>
        <taxon>Gammaproteobacteria</taxon>
        <taxon>Lysobacterales</taxon>
        <taxon>Rhodanobacteraceae</taxon>
        <taxon>Dyella</taxon>
    </lineage>
</organism>
<feature type="domain" description="VOC" evidence="1">
    <location>
        <begin position="10"/>
        <end position="135"/>
    </location>
</feature>
<evidence type="ECO:0000313" key="3">
    <source>
        <dbReference type="Proteomes" id="UP000255334"/>
    </source>
</evidence>
<reference evidence="2 3" key="1">
    <citation type="submission" date="2018-07" db="EMBL/GenBank/DDBJ databases">
        <title>Dyella monticola sp. nov. and Dyella psychrodurans sp. nov. isolated from monsoon evergreen broad-leaved forest soil of Dinghu Mountain, China.</title>
        <authorList>
            <person name="Gao Z."/>
            <person name="Qiu L."/>
        </authorList>
    </citation>
    <scope>NUCLEOTIDE SEQUENCE [LARGE SCALE GENOMIC DNA]</scope>
    <source>
        <strain evidence="2 3">4MSK11</strain>
    </source>
</reference>
<dbReference type="AlphaFoldDB" id="A0A370X153"/>
<dbReference type="PROSITE" id="PS51819">
    <property type="entry name" value="VOC"/>
    <property type="match status" value="1"/>
</dbReference>
<dbReference type="Proteomes" id="UP000255334">
    <property type="component" value="Unassembled WGS sequence"/>
</dbReference>